<feature type="binding site" evidence="12 16">
    <location>
        <position position="351"/>
    </location>
    <ligand>
        <name>Zn(2+)</name>
        <dbReference type="ChEBI" id="CHEBI:29105"/>
    </ligand>
</feature>
<feature type="binding site" evidence="12 16">
    <location>
        <position position="250"/>
    </location>
    <ligand>
        <name>Zn(2+)</name>
        <dbReference type="ChEBI" id="CHEBI:29105"/>
    </ligand>
</feature>
<organism evidence="19 20">
    <name type="scientific">Mucinivorans hirudinis</name>
    <dbReference type="NCBI Taxonomy" id="1433126"/>
    <lineage>
        <taxon>Bacteria</taxon>
        <taxon>Pseudomonadati</taxon>
        <taxon>Bacteroidota</taxon>
        <taxon>Bacteroidia</taxon>
        <taxon>Bacteroidales</taxon>
        <taxon>Rikenellaceae</taxon>
        <taxon>Mucinivorans</taxon>
    </lineage>
</organism>
<evidence type="ECO:0000256" key="10">
    <source>
        <dbReference type="ARBA" id="ARBA00023102"/>
    </source>
</evidence>
<dbReference type="PROSITE" id="PS00611">
    <property type="entry name" value="HISOL_DEHYDROGENASE"/>
    <property type="match status" value="1"/>
</dbReference>
<dbReference type="Proteomes" id="UP000027616">
    <property type="component" value="Chromosome I"/>
</dbReference>
<feature type="binding site" evidence="12 15">
    <location>
        <position position="250"/>
    </location>
    <ligand>
        <name>substrate</name>
    </ligand>
</feature>
<evidence type="ECO:0000256" key="14">
    <source>
        <dbReference type="PIRSR" id="PIRSR000099-1"/>
    </source>
</evidence>
<evidence type="ECO:0000256" key="2">
    <source>
        <dbReference type="ARBA" id="ARBA00004940"/>
    </source>
</evidence>
<comment type="pathway">
    <text evidence="2 12">Amino-acid biosynthesis; L-histidine biosynthesis; L-histidine from 5-phospho-alpha-D-ribose 1-diphosphate: step 9/9.</text>
</comment>
<dbReference type="Gene3D" id="1.20.5.1300">
    <property type="match status" value="1"/>
</dbReference>
<feature type="binding site" evidence="12 15">
    <location>
        <position position="318"/>
    </location>
    <ligand>
        <name>substrate</name>
    </ligand>
</feature>
<dbReference type="KEGG" id="rbc:BN938_1490"/>
<accession>A0A060R873</accession>
<dbReference type="NCBIfam" id="TIGR00069">
    <property type="entry name" value="hisD"/>
    <property type="match status" value="1"/>
</dbReference>
<dbReference type="GO" id="GO:0000105">
    <property type="term" value="P:L-histidine biosynthetic process"/>
    <property type="evidence" value="ECO:0007669"/>
    <property type="project" value="UniProtKB-UniRule"/>
</dbReference>
<feature type="binding site" evidence="12 15">
    <location>
        <position position="253"/>
    </location>
    <ligand>
        <name>substrate</name>
    </ligand>
</feature>
<keyword evidence="18" id="KW-0812">Transmembrane</keyword>
<dbReference type="OrthoDB" id="9805269at2"/>
<dbReference type="STRING" id="1433126.BN938_1490"/>
<comment type="catalytic activity">
    <reaction evidence="11 12">
        <text>L-histidinol + 2 NAD(+) + H2O = L-histidine + 2 NADH + 3 H(+)</text>
        <dbReference type="Rhea" id="RHEA:20641"/>
        <dbReference type="ChEBI" id="CHEBI:15377"/>
        <dbReference type="ChEBI" id="CHEBI:15378"/>
        <dbReference type="ChEBI" id="CHEBI:57540"/>
        <dbReference type="ChEBI" id="CHEBI:57595"/>
        <dbReference type="ChEBI" id="CHEBI:57699"/>
        <dbReference type="ChEBI" id="CHEBI:57945"/>
        <dbReference type="EC" id="1.1.1.23"/>
    </reaction>
</comment>
<evidence type="ECO:0000256" key="16">
    <source>
        <dbReference type="PIRSR" id="PIRSR000099-4"/>
    </source>
</evidence>
<protein>
    <recommendedName>
        <fullName evidence="4 12">Histidinol dehydrogenase</fullName>
        <shortName evidence="12">HDH</shortName>
        <ecNumber evidence="4 12">1.1.1.23</ecNumber>
    </recommendedName>
</protein>
<evidence type="ECO:0000256" key="17">
    <source>
        <dbReference type="RuleBase" id="RU004175"/>
    </source>
</evidence>
<dbReference type="PATRIC" id="fig|1433126.3.peg.1475"/>
<dbReference type="CDD" id="cd06572">
    <property type="entry name" value="Histidinol_dh"/>
    <property type="match status" value="1"/>
</dbReference>
<evidence type="ECO:0000256" key="6">
    <source>
        <dbReference type="ARBA" id="ARBA00022723"/>
    </source>
</evidence>
<feature type="binding site" evidence="12 15">
    <location>
        <position position="351"/>
    </location>
    <ligand>
        <name>substrate</name>
    </ligand>
</feature>
<dbReference type="InterPro" id="IPR016161">
    <property type="entry name" value="Ald_DH/histidinol_DH"/>
</dbReference>
<dbReference type="HAMAP" id="MF_01024">
    <property type="entry name" value="HisD"/>
    <property type="match status" value="1"/>
</dbReference>
<evidence type="ECO:0000256" key="3">
    <source>
        <dbReference type="ARBA" id="ARBA00010178"/>
    </source>
</evidence>
<evidence type="ECO:0000256" key="12">
    <source>
        <dbReference type="HAMAP-Rule" id="MF_01024"/>
    </source>
</evidence>
<reference evidence="19 20" key="1">
    <citation type="journal article" date="2015" name="Genome Announc.">
        <title>Complete Genome Sequence of the Novel Leech Symbiont Mucinivorans hirudinis M3T.</title>
        <authorList>
            <person name="Nelson M.C."/>
            <person name="Bomar L."/>
            <person name="Graf J."/>
        </authorList>
    </citation>
    <scope>NUCLEOTIDE SEQUENCE [LARGE SCALE GENOMIC DNA]</scope>
    <source>
        <strain evidence="20">M3</strain>
    </source>
</reference>
<comment type="similarity">
    <text evidence="3 12 13 17">Belongs to the histidinol dehydrogenase family.</text>
</comment>
<dbReference type="PRINTS" id="PR00083">
    <property type="entry name" value="HOLDHDRGNASE"/>
</dbReference>
<dbReference type="InterPro" id="IPR022695">
    <property type="entry name" value="Histidinol_DH_monofunct"/>
</dbReference>
<sequence>MKIIKNPAAESWDSIFARPQMDDSLIESRVCDIIDNVRRRGDRALRELTLRVEGIDLEEFEVSDEEIAAACSAVSDELKGALAVAKRNIELFHRAQLTEGVDVETMTGVRCRQERRAIRRVGLYVPGGSAPLVSTVLMLALPARIAGCKELIICTPPNVAPEILYAAQLCGVDKVYRLGGAIAVAAMAYGTESVAKVDKIFGPGNRYVTTAKQLVSRDVAIDMPAGPSEVMIVADTTAQARFVAADMLSQLEHGGDSQAIAVVFSDDFAGELVRTFGEQLRLLSRREIAESAADNSRVIVVDDIDKALNIINYYAPEHLILSVAEAENIVGRVESAGSIFLGNYSPESAGDYASGTNHTLPTNGWARSISGVGVDSFTKKITIQHITQEGLNLLAPAICAIADAEGLEAHKKAVTIRL</sequence>
<dbReference type="PIRSF" id="PIRSF000099">
    <property type="entry name" value="Histidinol_dh"/>
    <property type="match status" value="1"/>
</dbReference>
<dbReference type="UniPathway" id="UPA00031">
    <property type="reaction ID" value="UER00014"/>
</dbReference>
<comment type="function">
    <text evidence="1 12">Catalyzes the sequential NAD-dependent oxidations of L-histidinol to L-histidinaldehyde and then to L-histidine.</text>
</comment>
<dbReference type="GO" id="GO:0004399">
    <property type="term" value="F:histidinol dehydrogenase activity"/>
    <property type="evidence" value="ECO:0007669"/>
    <property type="project" value="UniProtKB-UniRule"/>
</dbReference>
<keyword evidence="6 12" id="KW-0479">Metal-binding</keyword>
<keyword evidence="10 12" id="KW-0368">Histidine biosynthesis</keyword>
<dbReference type="EC" id="1.1.1.23" evidence="4 12"/>
<dbReference type="GO" id="GO:0005829">
    <property type="term" value="C:cytosol"/>
    <property type="evidence" value="ECO:0007669"/>
    <property type="project" value="TreeGrafter"/>
</dbReference>
<dbReference type="FunFam" id="3.40.50.1980:FF:000001">
    <property type="entry name" value="Histidinol dehydrogenase"/>
    <property type="match status" value="1"/>
</dbReference>
<evidence type="ECO:0000256" key="11">
    <source>
        <dbReference type="ARBA" id="ARBA00049489"/>
    </source>
</evidence>
<comment type="cofactor">
    <cofactor evidence="12 16">
        <name>Zn(2+)</name>
        <dbReference type="ChEBI" id="CHEBI:29105"/>
    </cofactor>
    <text evidence="12 16">Binds 1 zinc ion per subunit.</text>
</comment>
<feature type="binding site" evidence="12 16">
    <location>
        <position position="410"/>
    </location>
    <ligand>
        <name>Zn(2+)</name>
        <dbReference type="ChEBI" id="CHEBI:29105"/>
    </ligand>
</feature>
<feature type="binding site" evidence="12 16">
    <location>
        <position position="253"/>
    </location>
    <ligand>
        <name>Zn(2+)</name>
        <dbReference type="ChEBI" id="CHEBI:29105"/>
    </ligand>
</feature>
<feature type="binding site" evidence="12 15">
    <location>
        <position position="228"/>
    </location>
    <ligand>
        <name>substrate</name>
    </ligand>
</feature>
<feature type="transmembrane region" description="Helical" evidence="18">
    <location>
        <begin position="121"/>
        <end position="141"/>
    </location>
</feature>
<feature type="active site" description="Proton acceptor" evidence="12 14">
    <location>
        <position position="318"/>
    </location>
</feature>
<dbReference type="SUPFAM" id="SSF53720">
    <property type="entry name" value="ALDH-like"/>
    <property type="match status" value="1"/>
</dbReference>
<feature type="binding site" evidence="12 15">
    <location>
        <position position="410"/>
    </location>
    <ligand>
        <name>substrate</name>
    </ligand>
</feature>
<dbReference type="eggNOG" id="COG0141">
    <property type="taxonomic scope" value="Bacteria"/>
</dbReference>
<dbReference type="InterPro" id="IPR012131">
    <property type="entry name" value="Hstdl_DH"/>
</dbReference>
<dbReference type="PANTHER" id="PTHR21256:SF2">
    <property type="entry name" value="HISTIDINE BIOSYNTHESIS TRIFUNCTIONAL PROTEIN"/>
    <property type="match status" value="1"/>
</dbReference>
<dbReference type="PANTHER" id="PTHR21256">
    <property type="entry name" value="HISTIDINOL DEHYDROGENASE HDH"/>
    <property type="match status" value="1"/>
</dbReference>
<evidence type="ECO:0000256" key="5">
    <source>
        <dbReference type="ARBA" id="ARBA00022605"/>
    </source>
</evidence>
<keyword evidence="18" id="KW-0472">Membrane</keyword>
<dbReference type="EMBL" id="HG934468">
    <property type="protein sequence ID" value="CDN31577.1"/>
    <property type="molecule type" value="Genomic_DNA"/>
</dbReference>
<keyword evidence="8 12" id="KW-0560">Oxidoreductase</keyword>
<evidence type="ECO:0000256" key="1">
    <source>
        <dbReference type="ARBA" id="ARBA00003850"/>
    </source>
</evidence>
<evidence type="ECO:0000313" key="20">
    <source>
        <dbReference type="Proteomes" id="UP000027616"/>
    </source>
</evidence>
<dbReference type="FunFam" id="3.40.50.1980:FF:000002">
    <property type="entry name" value="Histidinol dehydrogenase, chloroplastic"/>
    <property type="match status" value="1"/>
</dbReference>
<keyword evidence="7 12" id="KW-0862">Zinc</keyword>
<dbReference type="GO" id="GO:0051287">
    <property type="term" value="F:NAD binding"/>
    <property type="evidence" value="ECO:0007669"/>
    <property type="project" value="InterPro"/>
</dbReference>
<keyword evidence="20" id="KW-1185">Reference proteome</keyword>
<dbReference type="InterPro" id="IPR001692">
    <property type="entry name" value="Histidinol_DH_CS"/>
</dbReference>
<dbReference type="AlphaFoldDB" id="A0A060R873"/>
<feature type="active site" description="Proton acceptor" evidence="12 14">
    <location>
        <position position="317"/>
    </location>
</feature>
<dbReference type="Gene3D" id="3.40.50.1980">
    <property type="entry name" value="Nitrogenase molybdenum iron protein domain"/>
    <property type="match status" value="2"/>
</dbReference>
<comment type="caution">
    <text evidence="12">Lacks conserved residue(s) required for the propagation of feature annotation.</text>
</comment>
<name>A0A060R873_9BACT</name>
<keyword evidence="9 12" id="KW-0520">NAD</keyword>
<evidence type="ECO:0000256" key="4">
    <source>
        <dbReference type="ARBA" id="ARBA00012965"/>
    </source>
</evidence>
<dbReference type="HOGENOM" id="CLU_006732_3_0_10"/>
<dbReference type="FunFam" id="1.20.5.1300:FF:000002">
    <property type="entry name" value="Histidinol dehydrogenase, chloroplastic"/>
    <property type="match status" value="1"/>
</dbReference>
<evidence type="ECO:0000256" key="8">
    <source>
        <dbReference type="ARBA" id="ARBA00023002"/>
    </source>
</evidence>
<feature type="binding site" evidence="12 15">
    <location>
        <position position="405"/>
    </location>
    <ligand>
        <name>substrate</name>
    </ligand>
</feature>
<evidence type="ECO:0000256" key="18">
    <source>
        <dbReference type="SAM" id="Phobius"/>
    </source>
</evidence>
<proteinExistence type="inferred from homology"/>
<evidence type="ECO:0000256" key="13">
    <source>
        <dbReference type="PIRNR" id="PIRNR000099"/>
    </source>
</evidence>
<gene>
    <name evidence="12" type="primary">hisD</name>
    <name evidence="19" type="ORF">BN938_1490</name>
</gene>
<evidence type="ECO:0000313" key="19">
    <source>
        <dbReference type="EMBL" id="CDN31577.1"/>
    </source>
</evidence>
<keyword evidence="18" id="KW-1133">Transmembrane helix</keyword>
<evidence type="ECO:0000256" key="7">
    <source>
        <dbReference type="ARBA" id="ARBA00022833"/>
    </source>
</evidence>
<evidence type="ECO:0000256" key="15">
    <source>
        <dbReference type="PIRSR" id="PIRSR000099-3"/>
    </source>
</evidence>
<dbReference type="GO" id="GO:0008270">
    <property type="term" value="F:zinc ion binding"/>
    <property type="evidence" value="ECO:0007669"/>
    <property type="project" value="UniProtKB-UniRule"/>
</dbReference>
<evidence type="ECO:0000256" key="9">
    <source>
        <dbReference type="ARBA" id="ARBA00023027"/>
    </source>
</evidence>
<dbReference type="Pfam" id="PF00815">
    <property type="entry name" value="Histidinol_dh"/>
    <property type="match status" value="1"/>
</dbReference>
<keyword evidence="5 12" id="KW-0028">Amino-acid biosynthesis</keyword>